<dbReference type="Proteomes" id="UP000238634">
    <property type="component" value="Unassembled WGS sequence"/>
</dbReference>
<reference evidence="2 3" key="2">
    <citation type="submission" date="2018-03" db="EMBL/GenBank/DDBJ databases">
        <title>The ancient ancestry and fast evolution of plastids.</title>
        <authorList>
            <person name="Moore K.R."/>
            <person name="Magnabosco C."/>
            <person name="Momper L."/>
            <person name="Gold D.A."/>
            <person name="Bosak T."/>
            <person name="Fournier G.P."/>
        </authorList>
    </citation>
    <scope>NUCLEOTIDE SEQUENCE [LARGE SCALE GENOMIC DNA]</scope>
    <source>
        <strain evidence="2 3">ULC007</strain>
    </source>
</reference>
<proteinExistence type="predicted"/>
<dbReference type="AlphaFoldDB" id="A0A2T1DGZ5"/>
<keyword evidence="1" id="KW-0812">Transmembrane</keyword>
<dbReference type="SUPFAM" id="SSF140990">
    <property type="entry name" value="FtsH protease domain-like"/>
    <property type="match status" value="1"/>
</dbReference>
<comment type="caution">
    <text evidence="2">The sequence shown here is derived from an EMBL/GenBank/DDBJ whole genome shotgun (WGS) entry which is preliminary data.</text>
</comment>
<dbReference type="Gene3D" id="1.20.58.760">
    <property type="entry name" value="Peptidase M41"/>
    <property type="match status" value="1"/>
</dbReference>
<gene>
    <name evidence="2" type="ORF">C7B65_10650</name>
</gene>
<reference evidence="2 3" key="1">
    <citation type="submission" date="2018-02" db="EMBL/GenBank/DDBJ databases">
        <authorList>
            <person name="Cohen D.B."/>
            <person name="Kent A.D."/>
        </authorList>
    </citation>
    <scope>NUCLEOTIDE SEQUENCE [LARGE SCALE GENOMIC DNA]</scope>
    <source>
        <strain evidence="2 3">ULC007</strain>
    </source>
</reference>
<evidence type="ECO:0000313" key="3">
    <source>
        <dbReference type="Proteomes" id="UP000238634"/>
    </source>
</evidence>
<dbReference type="InterPro" id="IPR037219">
    <property type="entry name" value="Peptidase_M41-like"/>
</dbReference>
<dbReference type="EMBL" id="PVWG01000009">
    <property type="protein sequence ID" value="PSB19743.1"/>
    <property type="molecule type" value="Genomic_DNA"/>
</dbReference>
<dbReference type="GO" id="GO:0005524">
    <property type="term" value="F:ATP binding"/>
    <property type="evidence" value="ECO:0007669"/>
    <property type="project" value="InterPro"/>
</dbReference>
<sequence>MNPSALNLIALSIFAMTVTTILGPLIHLSPAVPAIATFTILGIVTLDSFTWQGRGGTIALDWLASFSPAHRARVARHEAGHFLVAQQLGIPVTGYTLSAWEAFRQGQPGLGGVQFDTQELDTQLQAGKLSVQLVDRYCTVWMAGGVAETLAYDSVEGGGDDLQKLRMTLAQLRLPNSEIQQKERWASLQAKNLLQQNQDAYDALVTAMEARKPIAECRQLLQEHLTVN</sequence>
<keyword evidence="3" id="KW-1185">Reference proteome</keyword>
<dbReference type="STRING" id="1920490.GCA_001895925_00100"/>
<evidence type="ECO:0000256" key="1">
    <source>
        <dbReference type="SAM" id="Phobius"/>
    </source>
</evidence>
<keyword evidence="1" id="KW-0472">Membrane</keyword>
<dbReference type="GO" id="GO:0006508">
    <property type="term" value="P:proteolysis"/>
    <property type="evidence" value="ECO:0007669"/>
    <property type="project" value="UniProtKB-KW"/>
</dbReference>
<accession>A0A2T1DGZ5</accession>
<dbReference type="GO" id="GO:0004176">
    <property type="term" value="F:ATP-dependent peptidase activity"/>
    <property type="evidence" value="ECO:0007669"/>
    <property type="project" value="InterPro"/>
</dbReference>
<dbReference type="OrthoDB" id="448792at2"/>
<dbReference type="GO" id="GO:0004222">
    <property type="term" value="F:metalloendopeptidase activity"/>
    <property type="evidence" value="ECO:0007669"/>
    <property type="project" value="InterPro"/>
</dbReference>
<dbReference type="RefSeq" id="WP_073071613.1">
    <property type="nucleotide sequence ID" value="NZ_MPPI01000012.1"/>
</dbReference>
<dbReference type="PANTHER" id="PTHR33471">
    <property type="entry name" value="ATP-DEPENDENT ZINC METALLOPROTEASE-RELATED"/>
    <property type="match status" value="1"/>
</dbReference>
<keyword evidence="2" id="KW-0378">Hydrolase</keyword>
<organism evidence="2 3">
    <name type="scientific">Phormidesmis priestleyi ULC007</name>
    <dbReference type="NCBI Taxonomy" id="1920490"/>
    <lineage>
        <taxon>Bacteria</taxon>
        <taxon>Bacillati</taxon>
        <taxon>Cyanobacteriota</taxon>
        <taxon>Cyanophyceae</taxon>
        <taxon>Leptolyngbyales</taxon>
        <taxon>Leptolyngbyaceae</taxon>
        <taxon>Phormidesmis</taxon>
    </lineage>
</organism>
<protein>
    <submittedName>
        <fullName evidence="2">ATP-dependent Zn protease</fullName>
    </submittedName>
</protein>
<evidence type="ECO:0000313" key="2">
    <source>
        <dbReference type="EMBL" id="PSB19743.1"/>
    </source>
</evidence>
<keyword evidence="2" id="KW-0645">Protease</keyword>
<keyword evidence="1" id="KW-1133">Transmembrane helix</keyword>
<name>A0A2T1DGZ5_9CYAN</name>
<feature type="transmembrane region" description="Helical" evidence="1">
    <location>
        <begin position="7"/>
        <end position="26"/>
    </location>
</feature>
<dbReference type="PANTHER" id="PTHR33471:SF7">
    <property type="entry name" value="ATP-DEPENDENT ZINC METALLOPROTEASE-RELATED"/>
    <property type="match status" value="1"/>
</dbReference>